<gene>
    <name evidence="2" type="ORF">MM415A00821_0015</name>
    <name evidence="1" type="ORF">MM415B01315_0018</name>
</gene>
<name>A0A6M3KDC3_9ZZZZ</name>
<sequence length="63" mass="7335">MTSQRMLRKWRQEALVTRAHIQTHPADPISIEALILTQNEKILILTQELMDINLLKENKNGVK</sequence>
<reference evidence="2" key="1">
    <citation type="submission" date="2020-03" db="EMBL/GenBank/DDBJ databases">
        <title>The deep terrestrial virosphere.</title>
        <authorList>
            <person name="Holmfeldt K."/>
            <person name="Nilsson E."/>
            <person name="Simone D."/>
            <person name="Lopez-Fernandez M."/>
            <person name="Wu X."/>
            <person name="de Brujin I."/>
            <person name="Lundin D."/>
            <person name="Andersson A."/>
            <person name="Bertilsson S."/>
            <person name="Dopson M."/>
        </authorList>
    </citation>
    <scope>NUCLEOTIDE SEQUENCE</scope>
    <source>
        <strain evidence="2">MM415A00821</strain>
        <strain evidence="1">MM415B01315</strain>
    </source>
</reference>
<evidence type="ECO:0000313" key="2">
    <source>
        <dbReference type="EMBL" id="QJA79893.1"/>
    </source>
</evidence>
<protein>
    <submittedName>
        <fullName evidence="2">Uncharacterized protein</fullName>
    </submittedName>
</protein>
<proteinExistence type="predicted"/>
<organism evidence="2">
    <name type="scientific">viral metagenome</name>
    <dbReference type="NCBI Taxonomy" id="1070528"/>
    <lineage>
        <taxon>unclassified sequences</taxon>
        <taxon>metagenomes</taxon>
        <taxon>organismal metagenomes</taxon>
    </lineage>
</organism>
<accession>A0A6M3KDC3</accession>
<evidence type="ECO:0000313" key="1">
    <source>
        <dbReference type="EMBL" id="QJA59309.1"/>
    </source>
</evidence>
<dbReference type="EMBL" id="MT142398">
    <property type="protein sequence ID" value="QJA79893.1"/>
    <property type="molecule type" value="Genomic_DNA"/>
</dbReference>
<dbReference type="AlphaFoldDB" id="A0A6M3KDC3"/>
<dbReference type="EMBL" id="MT141364">
    <property type="protein sequence ID" value="QJA59309.1"/>
    <property type="molecule type" value="Genomic_DNA"/>
</dbReference>